<dbReference type="FunFam" id="3.40.50.720:FF:000304">
    <property type="entry name" value="UDP-glucose 4,6-dehydratase"/>
    <property type="match status" value="1"/>
</dbReference>
<evidence type="ECO:0000313" key="9">
    <source>
        <dbReference type="EMBL" id="AXA36039.1"/>
    </source>
</evidence>
<evidence type="ECO:0000256" key="4">
    <source>
        <dbReference type="ARBA" id="ARBA00011990"/>
    </source>
</evidence>
<dbReference type="InterPro" id="IPR016040">
    <property type="entry name" value="NAD(P)-bd_dom"/>
</dbReference>
<reference evidence="9 10" key="1">
    <citation type="submission" date="2018-05" db="EMBL/GenBank/DDBJ databases">
        <title>A metagenomic window into the 2 km-deep terrestrial subsurface aquifer revealed taxonomically and functionally diverse microbial community comprising novel uncultured bacterial lineages.</title>
        <authorList>
            <person name="Kadnikov V.V."/>
            <person name="Mardanov A.V."/>
            <person name="Beletsky A.V."/>
            <person name="Banks D."/>
            <person name="Pimenov N.V."/>
            <person name="Frank Y.A."/>
            <person name="Karnachuk O.V."/>
            <person name="Ravin N.V."/>
        </authorList>
    </citation>
    <scope>NUCLEOTIDE SEQUENCE [LARGE SCALE GENOMIC DNA]</scope>
    <source>
        <strain evidence="9">BY</strain>
    </source>
</reference>
<dbReference type="InterPro" id="IPR005888">
    <property type="entry name" value="dTDP_Gluc_deHydtase"/>
</dbReference>
<keyword evidence="5" id="KW-0520">NAD</keyword>
<dbReference type="Pfam" id="PF16363">
    <property type="entry name" value="GDP_Man_Dehyd"/>
    <property type="match status" value="1"/>
</dbReference>
<dbReference type="GO" id="GO:0009225">
    <property type="term" value="P:nucleotide-sugar metabolic process"/>
    <property type="evidence" value="ECO:0007669"/>
    <property type="project" value="InterPro"/>
</dbReference>
<dbReference type="Gene3D" id="3.40.50.720">
    <property type="entry name" value="NAD(P)-binding Rossmann-like Domain"/>
    <property type="match status" value="1"/>
</dbReference>
<evidence type="ECO:0000256" key="5">
    <source>
        <dbReference type="ARBA" id="ARBA00023027"/>
    </source>
</evidence>
<protein>
    <recommendedName>
        <fullName evidence="4 7">dTDP-glucose 4,6-dehydratase</fullName>
        <ecNumber evidence="4 7">4.2.1.46</ecNumber>
    </recommendedName>
</protein>
<dbReference type="EMBL" id="CP030759">
    <property type="protein sequence ID" value="AXA36039.1"/>
    <property type="molecule type" value="Genomic_DNA"/>
</dbReference>
<dbReference type="NCBIfam" id="TIGR01181">
    <property type="entry name" value="dTDP_gluc_dehyt"/>
    <property type="match status" value="1"/>
</dbReference>
<gene>
    <name evidence="9" type="ORF">BRCON_1262</name>
</gene>
<dbReference type="Gene3D" id="3.90.25.10">
    <property type="entry name" value="UDP-galactose 4-epimerase, domain 1"/>
    <property type="match status" value="1"/>
</dbReference>
<dbReference type="SUPFAM" id="SSF51735">
    <property type="entry name" value="NAD(P)-binding Rossmann-fold domains"/>
    <property type="match status" value="1"/>
</dbReference>
<feature type="domain" description="NAD(P)-binding" evidence="8">
    <location>
        <begin position="4"/>
        <end position="305"/>
    </location>
</feature>
<comment type="cofactor">
    <cofactor evidence="2 7">
        <name>NAD(+)</name>
        <dbReference type="ChEBI" id="CHEBI:57540"/>
    </cofactor>
</comment>
<dbReference type="PANTHER" id="PTHR43000">
    <property type="entry name" value="DTDP-D-GLUCOSE 4,6-DEHYDRATASE-RELATED"/>
    <property type="match status" value="1"/>
</dbReference>
<comment type="catalytic activity">
    <reaction evidence="1 7">
        <text>dTDP-alpha-D-glucose = dTDP-4-dehydro-6-deoxy-alpha-D-glucose + H2O</text>
        <dbReference type="Rhea" id="RHEA:17221"/>
        <dbReference type="ChEBI" id="CHEBI:15377"/>
        <dbReference type="ChEBI" id="CHEBI:57477"/>
        <dbReference type="ChEBI" id="CHEBI:57649"/>
        <dbReference type="EC" id="4.2.1.46"/>
    </reaction>
</comment>
<evidence type="ECO:0000256" key="2">
    <source>
        <dbReference type="ARBA" id="ARBA00001911"/>
    </source>
</evidence>
<proteinExistence type="inferred from homology"/>
<dbReference type="InterPro" id="IPR036291">
    <property type="entry name" value="NAD(P)-bd_dom_sf"/>
</dbReference>
<evidence type="ECO:0000256" key="1">
    <source>
        <dbReference type="ARBA" id="ARBA00001539"/>
    </source>
</evidence>
<evidence type="ECO:0000256" key="6">
    <source>
        <dbReference type="ARBA" id="ARBA00023239"/>
    </source>
</evidence>
<evidence type="ECO:0000313" key="10">
    <source>
        <dbReference type="Proteomes" id="UP000262583"/>
    </source>
</evidence>
<accession>A0A2Z4Y4Y3</accession>
<evidence type="ECO:0000256" key="7">
    <source>
        <dbReference type="RuleBase" id="RU004473"/>
    </source>
</evidence>
<keyword evidence="6 7" id="KW-0456">Lyase</keyword>
<dbReference type="KEGG" id="schv:BRCON_1262"/>
<dbReference type="CDD" id="cd05246">
    <property type="entry name" value="dTDP_GD_SDR_e"/>
    <property type="match status" value="1"/>
</dbReference>
<comment type="similarity">
    <text evidence="3 7">Belongs to the NAD(P)-dependent epimerase/dehydratase family. dTDP-glucose dehydratase subfamily.</text>
</comment>
<organism evidence="9 10">
    <name type="scientific">Sumerlaea chitinivorans</name>
    <dbReference type="NCBI Taxonomy" id="2250252"/>
    <lineage>
        <taxon>Bacteria</taxon>
        <taxon>Candidatus Sumerlaeota</taxon>
        <taxon>Candidatus Sumerlaeia</taxon>
        <taxon>Candidatus Sumerlaeales</taxon>
        <taxon>Candidatus Sumerlaeaceae</taxon>
        <taxon>Candidatus Sumerlaea</taxon>
    </lineage>
</organism>
<name>A0A2Z4Y4Y3_SUMC1</name>
<dbReference type="Proteomes" id="UP000262583">
    <property type="component" value="Chromosome"/>
</dbReference>
<dbReference type="AlphaFoldDB" id="A0A2Z4Y4Y3"/>
<dbReference type="EC" id="4.2.1.46" evidence="4 7"/>
<evidence type="ECO:0000256" key="3">
    <source>
        <dbReference type="ARBA" id="ARBA00008178"/>
    </source>
</evidence>
<dbReference type="GO" id="GO:0008460">
    <property type="term" value="F:dTDP-glucose 4,6-dehydratase activity"/>
    <property type="evidence" value="ECO:0007669"/>
    <property type="project" value="UniProtKB-EC"/>
</dbReference>
<evidence type="ECO:0000259" key="8">
    <source>
        <dbReference type="Pfam" id="PF16363"/>
    </source>
</evidence>
<sequence>MKLLVTGGCGFIGTNFIRAHLAEYPEDTIVNLDALTYAGNPDNLRDLEGRPNYHFVHGDIADVQLVDRLFAEHKFDVVINFAAESHVDRSIENPQVFLRTNVLGTQALVDAARRYGVERYIQISTDEVYGSLGPEGAFKETTPLAPRSPYSASKAAADQLVLAYYHTYRTPVLITRCSNNYGPYQYPEKLLPLSIINLLHDREVPVYGDGMQRREWLHVSDHCRAIELVLRHGRIGEVYNIGGVNERPNLEVLHLLLEIMGKPRSLLCHVEDRPGHDRRYAIDSTKIRTELGWQPQVNFEDGLRSTVQWYLDHRDWWERILSGEFRAYYEKMYGSRKRLNP</sequence>